<dbReference type="GeneID" id="63760853"/>
<evidence type="ECO:0000256" key="1">
    <source>
        <dbReference type="SAM" id="Phobius"/>
    </source>
</evidence>
<organism evidence="2 3">
    <name type="scientific">Aspergillus sydowii CBS 593.65</name>
    <dbReference type="NCBI Taxonomy" id="1036612"/>
    <lineage>
        <taxon>Eukaryota</taxon>
        <taxon>Fungi</taxon>
        <taxon>Dikarya</taxon>
        <taxon>Ascomycota</taxon>
        <taxon>Pezizomycotina</taxon>
        <taxon>Eurotiomycetes</taxon>
        <taxon>Eurotiomycetidae</taxon>
        <taxon>Eurotiales</taxon>
        <taxon>Aspergillaceae</taxon>
        <taxon>Aspergillus</taxon>
        <taxon>Aspergillus subgen. Nidulantes</taxon>
    </lineage>
</organism>
<dbReference type="RefSeq" id="XP_040708153.1">
    <property type="nucleotide sequence ID" value="XM_040844780.1"/>
</dbReference>
<keyword evidence="3" id="KW-1185">Reference proteome</keyword>
<evidence type="ECO:0000313" key="3">
    <source>
        <dbReference type="Proteomes" id="UP000184356"/>
    </source>
</evidence>
<keyword evidence="1" id="KW-1133">Transmembrane helix</keyword>
<dbReference type="VEuPathDB" id="FungiDB:ASPSYDRAFT_304158"/>
<name>A0A1L9TY34_9EURO</name>
<gene>
    <name evidence="2" type="ORF">ASPSYDRAFT_304158</name>
</gene>
<dbReference type="AlphaFoldDB" id="A0A1L9TY34"/>
<dbReference type="EMBL" id="KV878582">
    <property type="protein sequence ID" value="OJJ64347.1"/>
    <property type="molecule type" value="Genomic_DNA"/>
</dbReference>
<dbReference type="Proteomes" id="UP000184356">
    <property type="component" value="Unassembled WGS sequence"/>
</dbReference>
<proteinExistence type="predicted"/>
<accession>A0A1L9TY34</accession>
<evidence type="ECO:0000313" key="2">
    <source>
        <dbReference type="EMBL" id="OJJ64347.1"/>
    </source>
</evidence>
<feature type="transmembrane region" description="Helical" evidence="1">
    <location>
        <begin position="90"/>
        <end position="108"/>
    </location>
</feature>
<sequence length="113" mass="13141">MVLRLEQTSEMTSSGCVFVILHDVRHQETETRSPRKTEAMYIFCPITSRTKPTIHRVTIYLRQGFHPRQPIIPHRVERGFTSGGVGNKTLLASHIFIFCHPFINLLLLQRRSR</sequence>
<protein>
    <submittedName>
        <fullName evidence="2">Uncharacterized protein</fullName>
    </submittedName>
</protein>
<reference evidence="3" key="1">
    <citation type="journal article" date="2017" name="Genome Biol.">
        <title>Comparative genomics reveals high biological diversity and specific adaptations in the industrially and medically important fungal genus Aspergillus.</title>
        <authorList>
            <person name="de Vries R.P."/>
            <person name="Riley R."/>
            <person name="Wiebenga A."/>
            <person name="Aguilar-Osorio G."/>
            <person name="Amillis S."/>
            <person name="Uchima C.A."/>
            <person name="Anderluh G."/>
            <person name="Asadollahi M."/>
            <person name="Askin M."/>
            <person name="Barry K."/>
            <person name="Battaglia E."/>
            <person name="Bayram O."/>
            <person name="Benocci T."/>
            <person name="Braus-Stromeyer S.A."/>
            <person name="Caldana C."/>
            <person name="Canovas D."/>
            <person name="Cerqueira G.C."/>
            <person name="Chen F."/>
            <person name="Chen W."/>
            <person name="Choi C."/>
            <person name="Clum A."/>
            <person name="Dos Santos R.A."/>
            <person name="Damasio A.R."/>
            <person name="Diallinas G."/>
            <person name="Emri T."/>
            <person name="Fekete E."/>
            <person name="Flipphi M."/>
            <person name="Freyberg S."/>
            <person name="Gallo A."/>
            <person name="Gournas C."/>
            <person name="Habgood R."/>
            <person name="Hainaut M."/>
            <person name="Harispe M.L."/>
            <person name="Henrissat B."/>
            <person name="Hilden K.S."/>
            <person name="Hope R."/>
            <person name="Hossain A."/>
            <person name="Karabika E."/>
            <person name="Karaffa L."/>
            <person name="Karanyi Z."/>
            <person name="Krasevec N."/>
            <person name="Kuo A."/>
            <person name="Kusch H."/>
            <person name="LaButti K."/>
            <person name="Lagendijk E.L."/>
            <person name="Lapidus A."/>
            <person name="Levasseur A."/>
            <person name="Lindquist E."/>
            <person name="Lipzen A."/>
            <person name="Logrieco A.F."/>
            <person name="MacCabe A."/>
            <person name="Maekelae M.R."/>
            <person name="Malavazi I."/>
            <person name="Melin P."/>
            <person name="Meyer V."/>
            <person name="Mielnichuk N."/>
            <person name="Miskei M."/>
            <person name="Molnar A.P."/>
            <person name="Mule G."/>
            <person name="Ngan C.Y."/>
            <person name="Orejas M."/>
            <person name="Orosz E."/>
            <person name="Ouedraogo J.P."/>
            <person name="Overkamp K.M."/>
            <person name="Park H.-S."/>
            <person name="Perrone G."/>
            <person name="Piumi F."/>
            <person name="Punt P.J."/>
            <person name="Ram A.F."/>
            <person name="Ramon A."/>
            <person name="Rauscher S."/>
            <person name="Record E."/>
            <person name="Riano-Pachon D.M."/>
            <person name="Robert V."/>
            <person name="Roehrig J."/>
            <person name="Ruller R."/>
            <person name="Salamov A."/>
            <person name="Salih N.S."/>
            <person name="Samson R.A."/>
            <person name="Sandor E."/>
            <person name="Sanguinetti M."/>
            <person name="Schuetze T."/>
            <person name="Sepcic K."/>
            <person name="Shelest E."/>
            <person name="Sherlock G."/>
            <person name="Sophianopoulou V."/>
            <person name="Squina F.M."/>
            <person name="Sun H."/>
            <person name="Susca A."/>
            <person name="Todd R.B."/>
            <person name="Tsang A."/>
            <person name="Unkles S.E."/>
            <person name="van de Wiele N."/>
            <person name="van Rossen-Uffink D."/>
            <person name="Oliveira J.V."/>
            <person name="Vesth T.C."/>
            <person name="Visser J."/>
            <person name="Yu J.-H."/>
            <person name="Zhou M."/>
            <person name="Andersen M.R."/>
            <person name="Archer D.B."/>
            <person name="Baker S.E."/>
            <person name="Benoit I."/>
            <person name="Brakhage A.A."/>
            <person name="Braus G.H."/>
            <person name="Fischer R."/>
            <person name="Frisvad J.C."/>
            <person name="Goldman G.H."/>
            <person name="Houbraken J."/>
            <person name="Oakley B."/>
            <person name="Pocsi I."/>
            <person name="Scazzocchio C."/>
            <person name="Seiboth B."/>
            <person name="vanKuyk P.A."/>
            <person name="Wortman J."/>
            <person name="Dyer P.S."/>
            <person name="Grigoriev I.V."/>
        </authorList>
    </citation>
    <scope>NUCLEOTIDE SEQUENCE [LARGE SCALE GENOMIC DNA]</scope>
    <source>
        <strain evidence="3">CBS 593.65</strain>
    </source>
</reference>
<keyword evidence="1" id="KW-0472">Membrane</keyword>
<keyword evidence="1" id="KW-0812">Transmembrane</keyword>